<keyword evidence="10" id="KW-0472">Membrane</keyword>
<dbReference type="Proteomes" id="UP000290289">
    <property type="component" value="Chromosome 3"/>
</dbReference>
<dbReference type="FunFam" id="1.25.40.10:FF:000002">
    <property type="entry name" value="Clathrin heavy chain"/>
    <property type="match status" value="1"/>
</dbReference>
<proteinExistence type="inferred from homology"/>
<dbReference type="SMART" id="SM00220">
    <property type="entry name" value="S_TKc"/>
    <property type="match status" value="1"/>
</dbReference>
<dbReference type="SMART" id="SM00299">
    <property type="entry name" value="CLH"/>
    <property type="match status" value="6"/>
</dbReference>
<dbReference type="InterPro" id="IPR017441">
    <property type="entry name" value="Protein_kinase_ATP_BS"/>
</dbReference>
<dbReference type="FunFam" id="1.25.40.10:FF:000005">
    <property type="entry name" value="Clathrin heavy chain"/>
    <property type="match status" value="1"/>
</dbReference>
<evidence type="ECO:0000256" key="10">
    <source>
        <dbReference type="ARBA" id="ARBA00023136"/>
    </source>
</evidence>
<dbReference type="SUPFAM" id="SSF48371">
    <property type="entry name" value="ARM repeat"/>
    <property type="match status" value="5"/>
</dbReference>
<dbReference type="EMBL" id="RDQH01000329">
    <property type="protein sequence ID" value="RXI04175.1"/>
    <property type="molecule type" value="Genomic_DNA"/>
</dbReference>
<evidence type="ECO:0000256" key="3">
    <source>
        <dbReference type="ARBA" id="ARBA00009535"/>
    </source>
</evidence>
<dbReference type="Pfam" id="PF09268">
    <property type="entry name" value="Clathrin-link"/>
    <property type="match status" value="1"/>
</dbReference>
<dbReference type="InterPro" id="IPR000547">
    <property type="entry name" value="Clathrin_H-chain/VPS_repeat"/>
</dbReference>
<protein>
    <recommendedName>
        <fullName evidence="17">Protein kinase domain-containing protein</fullName>
    </recommendedName>
</protein>
<dbReference type="Gene3D" id="1.25.40.30">
    <property type="match status" value="1"/>
</dbReference>
<keyword evidence="8" id="KW-0418">Kinase</keyword>
<dbReference type="PROSITE" id="PS00108">
    <property type="entry name" value="PROTEIN_KINASE_ST"/>
    <property type="match status" value="1"/>
</dbReference>
<dbReference type="InterPro" id="IPR022365">
    <property type="entry name" value="Clathrin_H-chain_propeller_rpt"/>
</dbReference>
<keyword evidence="11" id="KW-0168">Coated pit</keyword>
<dbReference type="FunFam" id="1.25.40.10:FF:000001">
    <property type="entry name" value="Clathrin heavy chain"/>
    <property type="match status" value="1"/>
</dbReference>
<keyword evidence="5" id="KW-0808">Transferase</keyword>
<evidence type="ECO:0000256" key="15">
    <source>
        <dbReference type="PROSITE-ProRule" id="PRU10141"/>
    </source>
</evidence>
<evidence type="ECO:0000313" key="19">
    <source>
        <dbReference type="Proteomes" id="UP000290289"/>
    </source>
</evidence>
<reference evidence="18" key="1">
    <citation type="submission" date="2018-10" db="EMBL/GenBank/DDBJ databases">
        <title>A high-quality apple genome assembly.</title>
        <authorList>
            <person name="Hu J."/>
        </authorList>
    </citation>
    <scope>NUCLEOTIDE SEQUENCE [LARGE SCALE GENOMIC DNA]</scope>
    <source>
        <tissue evidence="18">Young leaf</tissue>
    </source>
</reference>
<evidence type="ECO:0000256" key="13">
    <source>
        <dbReference type="ARBA" id="ARBA00059278"/>
    </source>
</evidence>
<dbReference type="GO" id="GO:0006898">
    <property type="term" value="P:receptor-mediated endocytosis"/>
    <property type="evidence" value="ECO:0007669"/>
    <property type="project" value="TreeGrafter"/>
</dbReference>
<comment type="function">
    <text evidence="13">Clathrin is the major protein of the polyhedral coat of coated pits and vesicles. Mediates endocytosis and is required for a correct polar distribution of PIN auxin transporters.</text>
</comment>
<dbReference type="GO" id="GO:0071439">
    <property type="term" value="C:clathrin complex"/>
    <property type="evidence" value="ECO:0007669"/>
    <property type="project" value="TreeGrafter"/>
</dbReference>
<dbReference type="GO" id="GO:0005524">
    <property type="term" value="F:ATP binding"/>
    <property type="evidence" value="ECO:0007669"/>
    <property type="project" value="UniProtKB-UniRule"/>
</dbReference>
<dbReference type="InterPro" id="IPR015348">
    <property type="entry name" value="Clathrin_H-chain_linker_core"/>
</dbReference>
<comment type="caution">
    <text evidence="18">The sequence shown here is derived from an EMBL/GenBank/DDBJ whole genome shotgun (WGS) entry which is preliminary data.</text>
</comment>
<evidence type="ECO:0000256" key="11">
    <source>
        <dbReference type="ARBA" id="ARBA00023176"/>
    </source>
</evidence>
<dbReference type="PANTHER" id="PTHR10292:SF34">
    <property type="entry name" value="CLATHRIN HEAVY CHAIN 1-RELATED"/>
    <property type="match status" value="1"/>
</dbReference>
<dbReference type="CDD" id="cd06606">
    <property type="entry name" value="STKc_MAPKKK"/>
    <property type="match status" value="1"/>
</dbReference>
<evidence type="ECO:0000256" key="12">
    <source>
        <dbReference type="ARBA" id="ARBA00023329"/>
    </source>
</evidence>
<dbReference type="GO" id="GO:0004672">
    <property type="term" value="F:protein kinase activity"/>
    <property type="evidence" value="ECO:0007669"/>
    <property type="project" value="InterPro"/>
</dbReference>
<dbReference type="PANTHER" id="PTHR10292">
    <property type="entry name" value="CLATHRIN HEAVY CHAIN RELATED"/>
    <property type="match status" value="1"/>
</dbReference>
<evidence type="ECO:0000256" key="16">
    <source>
        <dbReference type="SAM" id="Coils"/>
    </source>
</evidence>
<keyword evidence="4" id="KW-0254">Endocytosis</keyword>
<evidence type="ECO:0000256" key="5">
    <source>
        <dbReference type="ARBA" id="ARBA00022679"/>
    </source>
</evidence>
<feature type="repeat" description="CHCR" evidence="14">
    <location>
        <begin position="1586"/>
        <end position="1732"/>
    </location>
</feature>
<dbReference type="Pfam" id="PF13838">
    <property type="entry name" value="Clathrin_H_link"/>
    <property type="match status" value="1"/>
</dbReference>
<dbReference type="Pfam" id="PF00637">
    <property type="entry name" value="Clathrin"/>
    <property type="match status" value="5"/>
</dbReference>
<dbReference type="InterPro" id="IPR055358">
    <property type="entry name" value="CHCR"/>
</dbReference>
<evidence type="ECO:0000256" key="1">
    <source>
        <dbReference type="ARBA" id="ARBA00004180"/>
    </source>
</evidence>
<evidence type="ECO:0000256" key="9">
    <source>
        <dbReference type="ARBA" id="ARBA00022840"/>
    </source>
</evidence>
<evidence type="ECO:0000256" key="14">
    <source>
        <dbReference type="PROSITE-ProRule" id="PRU01006"/>
    </source>
</evidence>
<dbReference type="InterPro" id="IPR012331">
    <property type="entry name" value="Clathrin_H-chain_linker"/>
</dbReference>
<dbReference type="GO" id="GO:0009507">
    <property type="term" value="C:chloroplast"/>
    <property type="evidence" value="ECO:0007669"/>
    <property type="project" value="TreeGrafter"/>
</dbReference>
<dbReference type="InterPro" id="IPR008271">
    <property type="entry name" value="Ser/Thr_kinase_AS"/>
</dbReference>
<dbReference type="GO" id="GO:0032051">
    <property type="term" value="F:clathrin light chain binding"/>
    <property type="evidence" value="ECO:0007669"/>
    <property type="project" value="TreeGrafter"/>
</dbReference>
<evidence type="ECO:0000256" key="7">
    <source>
        <dbReference type="ARBA" id="ARBA00022741"/>
    </source>
</evidence>
<dbReference type="InterPro" id="IPR011009">
    <property type="entry name" value="Kinase-like_dom_sf"/>
</dbReference>
<comment type="similarity">
    <text evidence="3">Belongs to the clathrin heavy chain family.</text>
</comment>
<feature type="repeat" description="CHCR" evidence="14">
    <location>
        <begin position="1735"/>
        <end position="1878"/>
    </location>
</feature>
<keyword evidence="9 15" id="KW-0067">ATP-binding</keyword>
<dbReference type="GO" id="GO:0030132">
    <property type="term" value="C:clathrin coat of coated pit"/>
    <property type="evidence" value="ECO:0007669"/>
    <property type="project" value="InterPro"/>
</dbReference>
<name>A0A498KEJ4_MALDO</name>
<feature type="domain" description="Protein kinase" evidence="17">
    <location>
        <begin position="17"/>
        <end position="270"/>
    </location>
</feature>
<dbReference type="GO" id="GO:0030130">
    <property type="term" value="C:clathrin coat of trans-Golgi network vesicle"/>
    <property type="evidence" value="ECO:0007669"/>
    <property type="project" value="InterPro"/>
</dbReference>
<dbReference type="GO" id="GO:0009506">
    <property type="term" value="C:plasmodesma"/>
    <property type="evidence" value="ECO:0007669"/>
    <property type="project" value="TreeGrafter"/>
</dbReference>
<keyword evidence="19" id="KW-1185">Reference proteome</keyword>
<dbReference type="PROSITE" id="PS50236">
    <property type="entry name" value="CHCR"/>
    <property type="match status" value="5"/>
</dbReference>
<dbReference type="GO" id="GO:0005198">
    <property type="term" value="F:structural molecule activity"/>
    <property type="evidence" value="ECO:0007669"/>
    <property type="project" value="InterPro"/>
</dbReference>
<feature type="coiled-coil region" evidence="16">
    <location>
        <begin position="1915"/>
        <end position="1949"/>
    </location>
</feature>
<dbReference type="Gene3D" id="2.130.10.110">
    <property type="entry name" value="Clathrin heavy-chain terminal domain"/>
    <property type="match status" value="1"/>
</dbReference>
<keyword evidence="16" id="KW-0175">Coiled coil</keyword>
<gene>
    <name evidence="18" type="ORF">DVH24_038449</name>
</gene>
<feature type="repeat" description="CHCR" evidence="14">
    <location>
        <begin position="1291"/>
        <end position="1436"/>
    </location>
</feature>
<sequence>MGKMNSNTQHSHDTVSWVRGKCIGRGSFGTVSIGVSKSDGRVFAVKSVDQAACLPGQLEALENEIRILRSLSSPHVVSYLRDDVSCESATSFRNLHLEYLPGGTSVDADVDETTLRSRVWCVVSALKHVHSKGIVHCDVKGRNVLVGPAINQAKLADFGSAIVLSDDTWTNRITPRGSPLWMAPEVINGEYQGPESDVWSLGCTIIEMVTGKPAWEDRGMETLARIGLSGELPRFPTQLSETGRDFLGKCLSRDPKERWSCDQLLQHPFVASASLNAVAYSSPRSVLDWVNSEFGDQTDDVDGEDEEECEVSARNRIGKLATEAGANWESDGWTVVREYSGGANSCEEEGTSEEYCNCGGVELELDNLSGGGSVERGVNYSGWCAVGASGSKREHLAVERLGVGKRSRQSLCNLCGSKVLLLFLYFIGIFLNKLRILFICYIVYVSLSWHGDMHVNVMIEQSLIVVKLNTVDICRGNPPWGKVEASAVPHSSPLIGSSYRSPDPGTMAAGNAPMTMKEALTLPSIGINPQFITFTHVTMESDKYICVRETSPQNSVVIIDMNMPMQPLRRPITADSALMNPNSRILALKAQVQGTAQDHLQIFNIEMKAKMKSHQMPEQVVFWKWITPKMLGLVTQTSVYHWLIEGDSEPTKVFERTANLANNQIINYRCDPSEKWLVLIGIAPGSAEVPGNEHPSILICFASKSSNAGQVTSKMHVIELGAQPGKPSYTKKQADLFFPPDFADDFPVSMQISEKYGLIYVVTKLGLLFVYDLETATAVYRNRISPDPIFLTAEASTVGGFYAINRRGQVLLATINEQTIVPFVSGQLNNLGLAVSLAKRGNLPGAEDLVVQRFQELFSQTKYKEAAELAAESPMGILRTPDTVAKFQSVPVQAGQTPPLLQYFGTLLTKGKLNAYESLELSRLVVNQNKKNLLENWLAEDKLECSEELGDLVKTVDNDLALKIYIKARATPKVVAAFAERREFDKILIYSKQVGYTPDYLFLLQTILRADPQGAVNFALMMSQMEGGCPIDYNTITDLFLQRNLIREATAFLLDVLKPNLPEHGFLQTKAKNFLMEAKLPDARPLINVCDRFGFVPDLTHYLYTNNMLRYIEGYVQKVNPGNAPLVVGQLLDDECPEDFIKGLILSVRSLLPVEPLVEECEKRNRLRLLTQFLEHLVSEGSQDVHVHNALGKIIIDSGNNPEHFLTTNPYYDSRVVGKYCEKRDPTLAVVAYRRGQCDDELINVTNKNSLFKLQARYVVERMDDDLWAKVLDPENEYKRQLIDQVVSTALPESKSPEQVSATVKAFMTADLPHELIELLEKIVLQNSAFSGNFNLQNLLILTAIKADPSRVMDYINRLDNFDGPAVGVMAVEAQLYEEAFAIFKKFNLNVDAVNVLLDNIQSIDRAVEFAFRVEEDAVWSQVAKAQLREGLVSDAIESFIRADDATHFLDVIRASEDADVYHDLVRYLLMVRQKTKEPKVDSELIYAYAKIDRLGDIEEFILMPNVANLQNVGDRLFDEALYEAAKIIFAFISNWGKLACTLVKLNQFQGAVDAARKANSSKTWKFVCFACVDAEEFRLAQICGLNIIIQVDDLEEVCEYYQNRGCFNELISLMESGLGLERAHMGIFTELGVLYARYRPEKLMEHIKLFSTRLNIPKLIRACDEQQHWNELTYLYIQYDEFDNAATTIMNHSPEAWDHMQFKDVIVKVASVELYYRAVHFYLEEHPDVINDVLNVIALRVDHTRVVDIMRKAGHICLIKPYMVAVQSNNVTAVNEALNEIYIEEEDYDRLRESIDLHDSFDQIGLAQKLEKHELLEMRRVAAYIYKKAGRWKQSIALSKKDNHYKDCMETCSQSGDHELSEELLIYFIEQGKKECFAACLFVCYDMIRPDVALELAWMNNIIDFALPYLLQFIREYTGKVDELIKDKIEAQNEVKAKEKEEKELVAQQNMYAQLLPALPAPPGMGGYAPPPMPPMGGMGMPPMPPFGMPQMGPSY</sequence>
<accession>A0A498KEJ4</accession>
<dbReference type="SUPFAM" id="SSF50989">
    <property type="entry name" value="Clathrin heavy-chain terminal domain"/>
    <property type="match status" value="1"/>
</dbReference>
<dbReference type="FunFam" id="1.10.510.10:FF:001090">
    <property type="entry name" value="Serine threonine protein kinase putative"/>
    <property type="match status" value="1"/>
</dbReference>
<feature type="binding site" evidence="15">
    <location>
        <position position="46"/>
    </location>
    <ligand>
        <name>ATP</name>
        <dbReference type="ChEBI" id="CHEBI:30616"/>
    </ligand>
</feature>
<dbReference type="FunFam" id="1.25.40.730:FF:000002">
    <property type="entry name" value="Clathrin heavy chain"/>
    <property type="match status" value="1"/>
</dbReference>
<dbReference type="PROSITE" id="PS50011">
    <property type="entry name" value="PROTEIN_KINASE_DOM"/>
    <property type="match status" value="1"/>
</dbReference>
<dbReference type="InterPro" id="IPR016025">
    <property type="entry name" value="Clathrin_H-chain_N"/>
</dbReference>
<dbReference type="GO" id="GO:0006886">
    <property type="term" value="P:intracellular protein transport"/>
    <property type="evidence" value="ECO:0007669"/>
    <property type="project" value="UniProtKB-UniRule"/>
</dbReference>
<feature type="repeat" description="CHCR" evidence="14">
    <location>
        <begin position="1440"/>
        <end position="1581"/>
    </location>
</feature>
<keyword evidence="12" id="KW-0968">Cytoplasmic vesicle</keyword>
<dbReference type="InterPro" id="IPR011990">
    <property type="entry name" value="TPR-like_helical_dom_sf"/>
</dbReference>
<dbReference type="InterPro" id="IPR000719">
    <property type="entry name" value="Prot_kinase_dom"/>
</dbReference>
<evidence type="ECO:0000313" key="18">
    <source>
        <dbReference type="EMBL" id="RXI04175.1"/>
    </source>
</evidence>
<evidence type="ECO:0000256" key="2">
    <source>
        <dbReference type="ARBA" id="ARBA00004277"/>
    </source>
</evidence>
<dbReference type="Pfam" id="PF00069">
    <property type="entry name" value="Pkinase"/>
    <property type="match status" value="1"/>
</dbReference>
<keyword evidence="7 15" id="KW-0547">Nucleotide-binding</keyword>
<keyword evidence="6" id="KW-0677">Repeat</keyword>
<dbReference type="SUPFAM" id="SSF56112">
    <property type="entry name" value="Protein kinase-like (PK-like)"/>
    <property type="match status" value="1"/>
</dbReference>
<evidence type="ECO:0000256" key="6">
    <source>
        <dbReference type="ARBA" id="ARBA00022737"/>
    </source>
</evidence>
<comment type="subcellular location">
    <subcellularLocation>
        <location evidence="1">Cytoplasmic vesicle membrane</location>
        <topology evidence="1">Peripheral membrane protein</topology>
        <orientation evidence="1">Cytoplasmic side</orientation>
    </subcellularLocation>
    <subcellularLocation>
        <location evidence="2">Membrane</location>
        <location evidence="2">Coated pit</location>
        <topology evidence="2">Peripheral membrane protein</topology>
        <orientation evidence="2">Cytoplasmic side</orientation>
    </subcellularLocation>
</comment>
<feature type="repeat" description="CHCR" evidence="14">
    <location>
        <begin position="1145"/>
        <end position="1284"/>
    </location>
</feature>
<evidence type="ECO:0000259" key="17">
    <source>
        <dbReference type="PROSITE" id="PS50011"/>
    </source>
</evidence>
<evidence type="ECO:0000256" key="8">
    <source>
        <dbReference type="ARBA" id="ARBA00022777"/>
    </source>
</evidence>
<dbReference type="InterPro" id="IPR016024">
    <property type="entry name" value="ARM-type_fold"/>
</dbReference>
<dbReference type="PROSITE" id="PS00107">
    <property type="entry name" value="PROTEIN_KINASE_ATP"/>
    <property type="match status" value="1"/>
</dbReference>
<dbReference type="Gene3D" id="1.25.40.10">
    <property type="entry name" value="Tetratricopeptide repeat domain"/>
    <property type="match status" value="3"/>
</dbReference>
<dbReference type="STRING" id="3750.A0A498KEJ4"/>
<evidence type="ECO:0000256" key="4">
    <source>
        <dbReference type="ARBA" id="ARBA00022583"/>
    </source>
</evidence>
<organism evidence="18 19">
    <name type="scientific">Malus domestica</name>
    <name type="common">Apple</name>
    <name type="synonym">Pyrus malus</name>
    <dbReference type="NCBI Taxonomy" id="3750"/>
    <lineage>
        <taxon>Eukaryota</taxon>
        <taxon>Viridiplantae</taxon>
        <taxon>Streptophyta</taxon>
        <taxon>Embryophyta</taxon>
        <taxon>Tracheophyta</taxon>
        <taxon>Spermatophyta</taxon>
        <taxon>Magnoliopsida</taxon>
        <taxon>eudicotyledons</taxon>
        <taxon>Gunneridae</taxon>
        <taxon>Pentapetalae</taxon>
        <taxon>rosids</taxon>
        <taxon>fabids</taxon>
        <taxon>Rosales</taxon>
        <taxon>Rosaceae</taxon>
        <taxon>Amygdaloideae</taxon>
        <taxon>Maleae</taxon>
        <taxon>Malus</taxon>
    </lineage>
</organism>
<dbReference type="Pfam" id="PF01394">
    <property type="entry name" value="Clathrin_propel"/>
    <property type="match status" value="1"/>
</dbReference>
<dbReference type="Gene3D" id="1.10.510.10">
    <property type="entry name" value="Transferase(Phosphotransferase) domain 1"/>
    <property type="match status" value="1"/>
</dbReference>
<dbReference type="Gene3D" id="1.25.40.730">
    <property type="match status" value="1"/>
</dbReference>